<evidence type="ECO:0000313" key="1">
    <source>
        <dbReference type="EMBL" id="ORX76426.1"/>
    </source>
</evidence>
<dbReference type="Proteomes" id="UP000193944">
    <property type="component" value="Unassembled WGS sequence"/>
</dbReference>
<sequence>MKKLERSLRIETAYEVWKILENSFTKGKEQLKSELKEKLEKLKFDTSVTTRKSTLDQCFSI</sequence>
<dbReference type="AlphaFoldDB" id="A0A1Y1WT56"/>
<dbReference type="EMBL" id="MCFG01000299">
    <property type="protein sequence ID" value="ORX76426.1"/>
    <property type="molecule type" value="Genomic_DNA"/>
</dbReference>
<proteinExistence type="predicted"/>
<evidence type="ECO:0000313" key="2">
    <source>
        <dbReference type="Proteomes" id="UP000193944"/>
    </source>
</evidence>
<reference evidence="1 2" key="2">
    <citation type="submission" date="2016-08" db="EMBL/GenBank/DDBJ databases">
        <title>Pervasive Adenine N6-methylation of Active Genes in Fungi.</title>
        <authorList>
            <consortium name="DOE Joint Genome Institute"/>
            <person name="Mondo S.J."/>
            <person name="Dannebaum R.O."/>
            <person name="Kuo R.C."/>
            <person name="Labutti K."/>
            <person name="Haridas S."/>
            <person name="Kuo A."/>
            <person name="Salamov A."/>
            <person name="Ahrendt S.R."/>
            <person name="Lipzen A."/>
            <person name="Sullivan W."/>
            <person name="Andreopoulos W.B."/>
            <person name="Clum A."/>
            <person name="Lindquist E."/>
            <person name="Daum C."/>
            <person name="Ramamoorthy G.K."/>
            <person name="Gryganskyi A."/>
            <person name="Culley D."/>
            <person name="Magnuson J.K."/>
            <person name="James T.Y."/>
            <person name="O'Malley M.A."/>
            <person name="Stajich J.E."/>
            <person name="Spatafora J.W."/>
            <person name="Visel A."/>
            <person name="Grigoriev I.V."/>
        </authorList>
    </citation>
    <scope>NUCLEOTIDE SEQUENCE [LARGE SCALE GENOMIC DNA]</scope>
    <source>
        <strain evidence="1 2">S4</strain>
    </source>
</reference>
<organism evidence="1 2">
    <name type="scientific">Anaeromyces robustus</name>
    <dbReference type="NCBI Taxonomy" id="1754192"/>
    <lineage>
        <taxon>Eukaryota</taxon>
        <taxon>Fungi</taxon>
        <taxon>Fungi incertae sedis</taxon>
        <taxon>Chytridiomycota</taxon>
        <taxon>Chytridiomycota incertae sedis</taxon>
        <taxon>Neocallimastigomycetes</taxon>
        <taxon>Neocallimastigales</taxon>
        <taxon>Neocallimastigaceae</taxon>
        <taxon>Anaeromyces</taxon>
    </lineage>
</organism>
<reference evidence="1 2" key="1">
    <citation type="submission" date="2016-08" db="EMBL/GenBank/DDBJ databases">
        <title>A Parts List for Fungal Cellulosomes Revealed by Comparative Genomics.</title>
        <authorList>
            <consortium name="DOE Joint Genome Institute"/>
            <person name="Haitjema C.H."/>
            <person name="Gilmore S.P."/>
            <person name="Henske J.K."/>
            <person name="Solomon K.V."/>
            <person name="De Groot R."/>
            <person name="Kuo A."/>
            <person name="Mondo S.J."/>
            <person name="Salamov A.A."/>
            <person name="Labutti K."/>
            <person name="Zhao Z."/>
            <person name="Chiniquy J."/>
            <person name="Barry K."/>
            <person name="Brewer H.M."/>
            <person name="Purvine S.O."/>
            <person name="Wright A.T."/>
            <person name="Boxma B."/>
            <person name="Van Alen T."/>
            <person name="Hackstein J.H."/>
            <person name="Baker S.E."/>
            <person name="Grigoriev I.V."/>
            <person name="O'Malley M.A."/>
        </authorList>
    </citation>
    <scope>NUCLEOTIDE SEQUENCE [LARGE SCALE GENOMIC DNA]</scope>
    <source>
        <strain evidence="1 2">S4</strain>
    </source>
</reference>
<protein>
    <submittedName>
        <fullName evidence="1">Uncharacterized protein</fullName>
    </submittedName>
</protein>
<comment type="caution">
    <text evidence="1">The sequence shown here is derived from an EMBL/GenBank/DDBJ whole genome shotgun (WGS) entry which is preliminary data.</text>
</comment>
<accession>A0A1Y1WT56</accession>
<name>A0A1Y1WT56_9FUNG</name>
<keyword evidence="2" id="KW-1185">Reference proteome</keyword>
<gene>
    <name evidence="1" type="ORF">BCR32DRAFT_284197</name>
</gene>